<evidence type="ECO:0000256" key="2">
    <source>
        <dbReference type="ARBA" id="ARBA00008017"/>
    </source>
</evidence>
<comment type="caution">
    <text evidence="11">The sequence shown here is derived from an EMBL/GenBank/DDBJ whole genome shotgun (WGS) entry which is preliminary data.</text>
</comment>
<evidence type="ECO:0000256" key="7">
    <source>
        <dbReference type="SAM" id="Phobius"/>
    </source>
</evidence>
<dbReference type="Pfam" id="PF21088">
    <property type="entry name" value="MS_channel_1st"/>
    <property type="match status" value="1"/>
</dbReference>
<dbReference type="PANTHER" id="PTHR30347:SF1">
    <property type="entry name" value="MECHANOSENSITIVE CHANNEL MSCK"/>
    <property type="match status" value="1"/>
</dbReference>
<dbReference type="InterPro" id="IPR052702">
    <property type="entry name" value="MscS-like_channel"/>
</dbReference>
<dbReference type="Gene3D" id="1.10.287.1260">
    <property type="match status" value="1"/>
</dbReference>
<evidence type="ECO:0000256" key="5">
    <source>
        <dbReference type="ARBA" id="ARBA00022989"/>
    </source>
</evidence>
<dbReference type="Pfam" id="PF21082">
    <property type="entry name" value="MS_channel_3rd"/>
    <property type="match status" value="1"/>
</dbReference>
<comment type="similarity">
    <text evidence="2">Belongs to the MscS (TC 1.A.23) family.</text>
</comment>
<dbReference type="Gene3D" id="3.30.70.100">
    <property type="match status" value="1"/>
</dbReference>
<evidence type="ECO:0000259" key="10">
    <source>
        <dbReference type="Pfam" id="PF21088"/>
    </source>
</evidence>
<dbReference type="Pfam" id="PF00924">
    <property type="entry name" value="MS_channel_2nd"/>
    <property type="match status" value="1"/>
</dbReference>
<evidence type="ECO:0000256" key="3">
    <source>
        <dbReference type="ARBA" id="ARBA00022475"/>
    </source>
</evidence>
<evidence type="ECO:0000256" key="4">
    <source>
        <dbReference type="ARBA" id="ARBA00022692"/>
    </source>
</evidence>
<protein>
    <submittedName>
        <fullName evidence="11">Mechanosensitive ion channel</fullName>
    </submittedName>
</protein>
<feature type="domain" description="Mechanosensitive ion channel MscS" evidence="8">
    <location>
        <begin position="171"/>
        <end position="241"/>
    </location>
</feature>
<keyword evidence="12" id="KW-1185">Reference proteome</keyword>
<evidence type="ECO:0000259" key="8">
    <source>
        <dbReference type="Pfam" id="PF00924"/>
    </source>
</evidence>
<name>A0A9X2W3Q6_9SPHN</name>
<feature type="domain" description="Mechanosensitive ion channel transmembrane helices 2/3" evidence="10">
    <location>
        <begin position="128"/>
        <end position="169"/>
    </location>
</feature>
<feature type="domain" description="Mechanosensitive ion channel MscS C-terminal" evidence="9">
    <location>
        <begin position="250"/>
        <end position="333"/>
    </location>
</feature>
<dbReference type="GO" id="GO:0008381">
    <property type="term" value="F:mechanosensitive monoatomic ion channel activity"/>
    <property type="evidence" value="ECO:0007669"/>
    <property type="project" value="UniProtKB-ARBA"/>
</dbReference>
<dbReference type="InterPro" id="IPR023408">
    <property type="entry name" value="MscS_beta-dom_sf"/>
</dbReference>
<dbReference type="PANTHER" id="PTHR30347">
    <property type="entry name" value="POTASSIUM CHANNEL RELATED"/>
    <property type="match status" value="1"/>
</dbReference>
<dbReference type="InterPro" id="IPR049142">
    <property type="entry name" value="MS_channel_1st"/>
</dbReference>
<gene>
    <name evidence="11" type="ORF">N0B51_14460</name>
</gene>
<evidence type="ECO:0000256" key="6">
    <source>
        <dbReference type="ARBA" id="ARBA00023136"/>
    </source>
</evidence>
<feature type="transmembrane region" description="Helical" evidence="7">
    <location>
        <begin position="154"/>
        <end position="182"/>
    </location>
</feature>
<keyword evidence="3" id="KW-1003">Cell membrane</keyword>
<dbReference type="InterPro" id="IPR011014">
    <property type="entry name" value="MscS_channel_TM-2"/>
</dbReference>
<dbReference type="SUPFAM" id="SSF82861">
    <property type="entry name" value="Mechanosensitive channel protein MscS (YggB), transmembrane region"/>
    <property type="match status" value="1"/>
</dbReference>
<reference evidence="11" key="1">
    <citation type="submission" date="2022-09" db="EMBL/GenBank/DDBJ databases">
        <title>The genome sequence of Tsuneonella sp. YG55.</title>
        <authorList>
            <person name="Liu Y."/>
        </authorList>
    </citation>
    <scope>NUCLEOTIDE SEQUENCE</scope>
    <source>
        <strain evidence="11">YG55</strain>
    </source>
</reference>
<organism evidence="11 12">
    <name type="scientific">Tsuneonella litorea</name>
    <dbReference type="NCBI Taxonomy" id="2976475"/>
    <lineage>
        <taxon>Bacteria</taxon>
        <taxon>Pseudomonadati</taxon>
        <taxon>Pseudomonadota</taxon>
        <taxon>Alphaproteobacteria</taxon>
        <taxon>Sphingomonadales</taxon>
        <taxon>Erythrobacteraceae</taxon>
        <taxon>Tsuneonella</taxon>
    </lineage>
</organism>
<dbReference type="Gene3D" id="2.30.30.60">
    <property type="match status" value="1"/>
</dbReference>
<dbReference type="AlphaFoldDB" id="A0A9X2W3Q6"/>
<evidence type="ECO:0000313" key="11">
    <source>
        <dbReference type="EMBL" id="MCT2560182.1"/>
    </source>
</evidence>
<sequence>MTATPLPTDTPIPDPAGAATDVAAVLPPATPPAIPTATPSPETAIKAAEGIKEVVAEKGGGTAAGVVETLDGLAVDIGSFHLSMWDAIVFISVLVGIYLLAFFLSRFARRTLRRLTRFDQTQRLLAEKLVTIAVWAIAVLLGIDILGIDLTALAVFSGAFGLAIGFGLQKTFGNLIAGIILLMDRSIKPGDVIAIADSAGNMTFGQIRKIGIRAVSLTTRDQREYLIPNENLMINQVENWSYSSRNVRIQVPVGVSYNCDLKLAEKLMLEAARSATRVLKTPPPVCWLDAYGDSSVNFVIHCWINDPEDGVGNVRSDVLKRLWDLFAEHGVEIPFPQRDLNLRDNAQFQQLVAAISQRIEKPESGERGAAEG</sequence>
<evidence type="ECO:0000256" key="1">
    <source>
        <dbReference type="ARBA" id="ARBA00004651"/>
    </source>
</evidence>
<dbReference type="RefSeq" id="WP_259963298.1">
    <property type="nucleotide sequence ID" value="NZ_JAOAMV010000009.1"/>
</dbReference>
<dbReference type="InterPro" id="IPR011066">
    <property type="entry name" value="MscS_channel_C_sf"/>
</dbReference>
<evidence type="ECO:0000313" key="12">
    <source>
        <dbReference type="Proteomes" id="UP001142648"/>
    </source>
</evidence>
<feature type="transmembrane region" description="Helical" evidence="7">
    <location>
        <begin position="129"/>
        <end position="148"/>
    </location>
</feature>
<keyword evidence="6 7" id="KW-0472">Membrane</keyword>
<feature type="transmembrane region" description="Helical" evidence="7">
    <location>
        <begin position="87"/>
        <end position="108"/>
    </location>
</feature>
<dbReference type="InterPro" id="IPR049278">
    <property type="entry name" value="MS_channel_C"/>
</dbReference>
<dbReference type="EMBL" id="JAOAMV010000009">
    <property type="protein sequence ID" value="MCT2560182.1"/>
    <property type="molecule type" value="Genomic_DNA"/>
</dbReference>
<dbReference type="InterPro" id="IPR010920">
    <property type="entry name" value="LSM_dom_sf"/>
</dbReference>
<dbReference type="SUPFAM" id="SSF82689">
    <property type="entry name" value="Mechanosensitive channel protein MscS (YggB), C-terminal domain"/>
    <property type="match status" value="1"/>
</dbReference>
<dbReference type="SUPFAM" id="SSF50182">
    <property type="entry name" value="Sm-like ribonucleoproteins"/>
    <property type="match status" value="1"/>
</dbReference>
<keyword evidence="5 7" id="KW-1133">Transmembrane helix</keyword>
<comment type="subcellular location">
    <subcellularLocation>
        <location evidence="1">Cell membrane</location>
        <topology evidence="1">Multi-pass membrane protein</topology>
    </subcellularLocation>
</comment>
<proteinExistence type="inferred from homology"/>
<keyword evidence="4 7" id="KW-0812">Transmembrane</keyword>
<accession>A0A9X2W3Q6</accession>
<dbReference type="Proteomes" id="UP001142648">
    <property type="component" value="Unassembled WGS sequence"/>
</dbReference>
<evidence type="ECO:0000259" key="9">
    <source>
        <dbReference type="Pfam" id="PF21082"/>
    </source>
</evidence>
<dbReference type="GO" id="GO:0005886">
    <property type="term" value="C:plasma membrane"/>
    <property type="evidence" value="ECO:0007669"/>
    <property type="project" value="UniProtKB-SubCell"/>
</dbReference>
<dbReference type="InterPro" id="IPR006685">
    <property type="entry name" value="MscS_channel_2nd"/>
</dbReference>